<dbReference type="AlphaFoldDB" id="A0A420WEY8"/>
<evidence type="ECO:0000256" key="1">
    <source>
        <dbReference type="ARBA" id="ARBA00022475"/>
    </source>
</evidence>
<keyword evidence="4 5" id="KW-0472">Membrane</keyword>
<organism evidence="6 7">
    <name type="scientific">Litorimonas taeanensis</name>
    <dbReference type="NCBI Taxonomy" id="568099"/>
    <lineage>
        <taxon>Bacteria</taxon>
        <taxon>Pseudomonadati</taxon>
        <taxon>Pseudomonadota</taxon>
        <taxon>Alphaproteobacteria</taxon>
        <taxon>Maricaulales</taxon>
        <taxon>Robiginitomaculaceae</taxon>
    </lineage>
</organism>
<dbReference type="InParanoid" id="A0A420WEY8"/>
<feature type="transmembrane region" description="Helical" evidence="5">
    <location>
        <begin position="136"/>
        <end position="157"/>
    </location>
</feature>
<dbReference type="PANTHER" id="PTHR36917">
    <property type="entry name" value="INTRACELLULAR SEPTATION PROTEIN A-RELATED"/>
    <property type="match status" value="1"/>
</dbReference>
<feature type="transmembrane region" description="Helical" evidence="5">
    <location>
        <begin position="169"/>
        <end position="189"/>
    </location>
</feature>
<keyword evidence="1 5" id="KW-1003">Cell membrane</keyword>
<sequence>MTESSTSSSTSKTKPSAWLEFGPLLVFFVAFQILKRRNADEAMLQAAGLFAIVAVIALLISWVKHKSVSPMLILSTVIIAFTAGLAIAFENKTIFYMKPTIVNVMFGAAVIGGVFLNRNVVELLLGGAFEMPRDKWNIIAIRWGLFFFFCAALNEVIWRTQSEDFWVNFKVFGFLPLTLVFTLTQIPFIQKHGKIKDQNSG</sequence>
<feature type="transmembrane region" description="Helical" evidence="5">
    <location>
        <begin position="16"/>
        <end position="34"/>
    </location>
</feature>
<dbReference type="Pfam" id="PF04279">
    <property type="entry name" value="IspA"/>
    <property type="match status" value="1"/>
</dbReference>
<feature type="transmembrane region" description="Helical" evidence="5">
    <location>
        <begin position="69"/>
        <end position="88"/>
    </location>
</feature>
<evidence type="ECO:0000313" key="7">
    <source>
        <dbReference type="Proteomes" id="UP000282211"/>
    </source>
</evidence>
<evidence type="ECO:0000256" key="4">
    <source>
        <dbReference type="ARBA" id="ARBA00023136"/>
    </source>
</evidence>
<dbReference type="FunCoup" id="A0A420WEY8">
    <property type="interactions" value="60"/>
</dbReference>
<dbReference type="HAMAP" id="MF_00189">
    <property type="entry name" value="YciB"/>
    <property type="match status" value="1"/>
</dbReference>
<feature type="transmembrane region" description="Helical" evidence="5">
    <location>
        <begin position="46"/>
        <end position="63"/>
    </location>
</feature>
<dbReference type="EMBL" id="RBII01000002">
    <property type="protein sequence ID" value="RKQ69550.1"/>
    <property type="molecule type" value="Genomic_DNA"/>
</dbReference>
<keyword evidence="2 5" id="KW-0812">Transmembrane</keyword>
<comment type="caution">
    <text evidence="6">The sequence shown here is derived from an EMBL/GenBank/DDBJ whole genome shotgun (WGS) entry which is preliminary data.</text>
</comment>
<reference evidence="6 7" key="1">
    <citation type="submission" date="2018-10" db="EMBL/GenBank/DDBJ databases">
        <title>Genomic Encyclopedia of Type Strains, Phase IV (KMG-IV): sequencing the most valuable type-strain genomes for metagenomic binning, comparative biology and taxonomic classification.</title>
        <authorList>
            <person name="Goeker M."/>
        </authorList>
    </citation>
    <scope>NUCLEOTIDE SEQUENCE [LARGE SCALE GENOMIC DNA]</scope>
    <source>
        <strain evidence="6 7">DSM 22008</strain>
    </source>
</reference>
<dbReference type="OrthoDB" id="9788219at2"/>
<keyword evidence="7" id="KW-1185">Reference proteome</keyword>
<feature type="transmembrane region" description="Helical" evidence="5">
    <location>
        <begin position="100"/>
        <end position="116"/>
    </location>
</feature>
<keyword evidence="5" id="KW-0997">Cell inner membrane</keyword>
<name>A0A420WEY8_9PROT</name>
<evidence type="ECO:0000313" key="6">
    <source>
        <dbReference type="EMBL" id="RKQ69550.1"/>
    </source>
</evidence>
<evidence type="ECO:0000256" key="2">
    <source>
        <dbReference type="ARBA" id="ARBA00022692"/>
    </source>
</evidence>
<accession>A0A420WEY8</accession>
<comment type="subcellular location">
    <subcellularLocation>
        <location evidence="5">Cell inner membrane</location>
        <topology evidence="5">Multi-pass membrane protein</topology>
    </subcellularLocation>
</comment>
<evidence type="ECO:0000256" key="3">
    <source>
        <dbReference type="ARBA" id="ARBA00022989"/>
    </source>
</evidence>
<comment type="function">
    <text evidence="5">Plays a role in cell envelope biogenesis, maintenance of cell envelope integrity and membrane homeostasis.</text>
</comment>
<comment type="similarity">
    <text evidence="5">Belongs to the YciB family.</text>
</comment>
<dbReference type="PANTHER" id="PTHR36917:SF1">
    <property type="entry name" value="INNER MEMBRANE-SPANNING PROTEIN YCIB"/>
    <property type="match status" value="1"/>
</dbReference>
<dbReference type="RefSeq" id="WP_121102369.1">
    <property type="nucleotide sequence ID" value="NZ_RBII01000002.1"/>
</dbReference>
<dbReference type="Proteomes" id="UP000282211">
    <property type="component" value="Unassembled WGS sequence"/>
</dbReference>
<keyword evidence="3 5" id="KW-1133">Transmembrane helix</keyword>
<dbReference type="InterPro" id="IPR006008">
    <property type="entry name" value="YciB"/>
</dbReference>
<protein>
    <recommendedName>
        <fullName evidence="5">Inner membrane-spanning protein YciB</fullName>
    </recommendedName>
</protein>
<evidence type="ECO:0000256" key="5">
    <source>
        <dbReference type="HAMAP-Rule" id="MF_00189"/>
    </source>
</evidence>
<proteinExistence type="inferred from homology"/>
<dbReference type="GO" id="GO:0005886">
    <property type="term" value="C:plasma membrane"/>
    <property type="evidence" value="ECO:0007669"/>
    <property type="project" value="UniProtKB-SubCell"/>
</dbReference>
<gene>
    <name evidence="5" type="primary">yciB</name>
    <name evidence="6" type="ORF">DES40_2351</name>
</gene>